<evidence type="ECO:0000313" key="12">
    <source>
        <dbReference type="Proteomes" id="UP000267251"/>
    </source>
</evidence>
<dbReference type="PRINTS" id="PR01179">
    <property type="entry name" value="ODADCRBXLASE"/>
</dbReference>
<comment type="similarity">
    <text evidence="2">Belongs to the Orn/Lys/Arg decarboxylase class-II family.</text>
</comment>
<reference evidence="12" key="1">
    <citation type="journal article" date="2018" name="Nat. Microbiol.">
        <title>Leveraging single-cell genomics to expand the fungal tree of life.</title>
        <authorList>
            <person name="Ahrendt S.R."/>
            <person name="Quandt C.A."/>
            <person name="Ciobanu D."/>
            <person name="Clum A."/>
            <person name="Salamov A."/>
            <person name="Andreopoulos B."/>
            <person name="Cheng J.F."/>
            <person name="Woyke T."/>
            <person name="Pelin A."/>
            <person name="Henrissat B."/>
            <person name="Reynolds N.K."/>
            <person name="Benny G.L."/>
            <person name="Smith M.E."/>
            <person name="James T.Y."/>
            <person name="Grigoriev I.V."/>
        </authorList>
    </citation>
    <scope>NUCLEOTIDE SEQUENCE [LARGE SCALE GENOMIC DNA]</scope>
</reference>
<dbReference type="EMBL" id="KZ988664">
    <property type="protein sequence ID" value="RKP11772.1"/>
    <property type="molecule type" value="Genomic_DNA"/>
</dbReference>
<dbReference type="PRINTS" id="PR01182">
    <property type="entry name" value="ORNDCRBXLASE"/>
</dbReference>
<dbReference type="CDD" id="cd00622">
    <property type="entry name" value="PLPDE_III_ODC"/>
    <property type="match status" value="1"/>
</dbReference>
<dbReference type="InterPro" id="IPR029066">
    <property type="entry name" value="PLP-binding_barrel"/>
</dbReference>
<evidence type="ECO:0000259" key="10">
    <source>
        <dbReference type="Pfam" id="PF02784"/>
    </source>
</evidence>
<evidence type="ECO:0000256" key="2">
    <source>
        <dbReference type="ARBA" id="ARBA00008872"/>
    </source>
</evidence>
<dbReference type="InterPro" id="IPR022653">
    <property type="entry name" value="De-COase2_pyr-phos_BS"/>
</dbReference>
<evidence type="ECO:0000313" key="11">
    <source>
        <dbReference type="EMBL" id="RKP11772.1"/>
    </source>
</evidence>
<evidence type="ECO:0000256" key="4">
    <source>
        <dbReference type="ARBA" id="ARBA00023239"/>
    </source>
</evidence>
<proteinExistence type="inferred from homology"/>
<dbReference type="SUPFAM" id="SSF51419">
    <property type="entry name" value="PLP-binding barrel"/>
    <property type="match status" value="1"/>
</dbReference>
<dbReference type="AlphaFoldDB" id="A0A4P9Y016"/>
<sequence length="443" mass="49234">MNNTTTTQCIPPAIETHASILSLPSSSSTSSSKDYVDEIPPLNPRVLDRIRWECQSGRYEPFYILDRYKIRQRLDLWYQHLPGIVPFYAVKCNDDPAMIQEILAYGRTSKDRPVGFDCASEREIRQILDSGGHPEQILFANPVKNSRHIAHASDRGVQWMTLDSVEEVDKIAQVCPEAKVMLRLKVDDTHSAIQLGLKTGAWVHECSAILKRIYDRQINLIGMCFHVGSGSLDSEAFIKAIALSRRIFNQAKKLGLSPNILDIGGGFPGEAKKVMGKVQRTPFSAVAQAIRWALDQYFPEKGIQIMAEPGRFIASGACVYVTQVIGKKKVYGQDGLNNLCMYYMNDGAMGSFPGIEEDTLPCLPIPVDPSKFIHRPLLPSILWGPTCAPEDGIMAGISLPEMHLGEWYVWRAMGAYMASRASTFNGIPIAEVVPMDSELDIAE</sequence>
<comment type="catalytic activity">
    <reaction evidence="8">
        <text>L-ornithine + H(+) = putrescine + CO2</text>
        <dbReference type="Rhea" id="RHEA:22964"/>
        <dbReference type="ChEBI" id="CHEBI:15378"/>
        <dbReference type="ChEBI" id="CHEBI:16526"/>
        <dbReference type="ChEBI" id="CHEBI:46911"/>
        <dbReference type="ChEBI" id="CHEBI:326268"/>
        <dbReference type="EC" id="4.1.1.17"/>
    </reaction>
</comment>
<dbReference type="InterPro" id="IPR002433">
    <property type="entry name" value="Orn_de-COase"/>
</dbReference>
<evidence type="ECO:0000256" key="1">
    <source>
        <dbReference type="ARBA" id="ARBA00001933"/>
    </source>
</evidence>
<dbReference type="SUPFAM" id="SSF50621">
    <property type="entry name" value="Alanine racemase C-terminal domain-like"/>
    <property type="match status" value="1"/>
</dbReference>
<keyword evidence="3 9" id="KW-0663">Pyridoxal phosphate</keyword>
<dbReference type="Pfam" id="PF02784">
    <property type="entry name" value="Orn_Arg_deC_N"/>
    <property type="match status" value="1"/>
</dbReference>
<dbReference type="FunFam" id="3.20.20.10:FF:000005">
    <property type="entry name" value="Ornithine decarboxylase"/>
    <property type="match status" value="1"/>
</dbReference>
<dbReference type="Proteomes" id="UP000267251">
    <property type="component" value="Unassembled WGS sequence"/>
</dbReference>
<comment type="subunit">
    <text evidence="7">Homodimer. Only the dimer is catalytically active, as the active sites are constructed of residues from both monomers.</text>
</comment>
<comment type="cofactor">
    <cofactor evidence="1 9">
        <name>pyridoxal 5'-phosphate</name>
        <dbReference type="ChEBI" id="CHEBI:597326"/>
    </cofactor>
</comment>
<organism evidence="11 12">
    <name type="scientific">Piptocephalis cylindrospora</name>
    <dbReference type="NCBI Taxonomy" id="1907219"/>
    <lineage>
        <taxon>Eukaryota</taxon>
        <taxon>Fungi</taxon>
        <taxon>Fungi incertae sedis</taxon>
        <taxon>Zoopagomycota</taxon>
        <taxon>Zoopagomycotina</taxon>
        <taxon>Zoopagomycetes</taxon>
        <taxon>Zoopagales</taxon>
        <taxon>Piptocephalidaceae</taxon>
        <taxon>Piptocephalis</taxon>
    </lineage>
</organism>
<dbReference type="PANTHER" id="PTHR11482:SF6">
    <property type="entry name" value="ORNITHINE DECARBOXYLASE 1-RELATED"/>
    <property type="match status" value="1"/>
</dbReference>
<accession>A0A4P9Y016</accession>
<evidence type="ECO:0000256" key="6">
    <source>
        <dbReference type="ARBA" id="ARBA00034138"/>
    </source>
</evidence>
<feature type="modified residue" description="N6-(pyridoxal phosphate)lysine" evidence="9">
    <location>
        <position position="91"/>
    </location>
</feature>
<dbReference type="Gene3D" id="3.20.20.10">
    <property type="entry name" value="Alanine racemase"/>
    <property type="match status" value="1"/>
</dbReference>
<dbReference type="PROSITE" id="PS00878">
    <property type="entry name" value="ODR_DC_2_1"/>
    <property type="match status" value="1"/>
</dbReference>
<evidence type="ECO:0000256" key="3">
    <source>
        <dbReference type="ARBA" id="ARBA00022898"/>
    </source>
</evidence>
<dbReference type="PANTHER" id="PTHR11482">
    <property type="entry name" value="ARGININE/DIAMINOPIMELATE/ORNITHINE DECARBOXYLASE"/>
    <property type="match status" value="1"/>
</dbReference>
<dbReference type="InterPro" id="IPR000183">
    <property type="entry name" value="Orn/DAP/Arg_de-COase"/>
</dbReference>
<evidence type="ECO:0000256" key="7">
    <source>
        <dbReference type="ARBA" id="ARBA00046672"/>
    </source>
</evidence>
<evidence type="ECO:0000256" key="8">
    <source>
        <dbReference type="ARBA" id="ARBA00049127"/>
    </source>
</evidence>
<dbReference type="GO" id="GO:0005737">
    <property type="term" value="C:cytoplasm"/>
    <property type="evidence" value="ECO:0007669"/>
    <property type="project" value="TreeGrafter"/>
</dbReference>
<dbReference type="InterPro" id="IPR022644">
    <property type="entry name" value="De-COase2_N"/>
</dbReference>
<dbReference type="InterPro" id="IPR009006">
    <property type="entry name" value="Ala_racemase/Decarboxylase_C"/>
</dbReference>
<dbReference type="OrthoDB" id="5034579at2759"/>
<name>A0A4P9Y016_9FUNG</name>
<dbReference type="Gene3D" id="2.40.37.10">
    <property type="entry name" value="Lyase, Ornithine Decarboxylase, Chain A, domain 1"/>
    <property type="match status" value="1"/>
</dbReference>
<feature type="active site" description="Proton donor" evidence="9">
    <location>
        <position position="387"/>
    </location>
</feature>
<feature type="domain" description="Orn/DAP/Arg decarboxylase 2 N-terminal" evidence="10">
    <location>
        <begin position="69"/>
        <end position="314"/>
    </location>
</feature>
<keyword evidence="12" id="KW-1185">Reference proteome</keyword>
<gene>
    <name evidence="11" type="ORF">BJ684DRAFT_12476</name>
</gene>
<protein>
    <recommendedName>
        <fullName evidence="6">ornithine decarboxylase</fullName>
        <ecNumber evidence="6">4.1.1.17</ecNumber>
    </recommendedName>
</protein>
<comment type="pathway">
    <text evidence="5">Amine and polyamine biosynthesis; putrescine biosynthesis via L-ornithine pathway; putrescine from L-ornithine: step 1/1.</text>
</comment>
<dbReference type="EC" id="4.1.1.17" evidence="6"/>
<evidence type="ECO:0000256" key="5">
    <source>
        <dbReference type="ARBA" id="ARBA00034115"/>
    </source>
</evidence>
<dbReference type="GO" id="GO:0033387">
    <property type="term" value="P:putrescine biosynthetic process from arginine, via ornithine"/>
    <property type="evidence" value="ECO:0007669"/>
    <property type="project" value="TreeGrafter"/>
</dbReference>
<keyword evidence="4" id="KW-0456">Lyase</keyword>
<evidence type="ECO:0000256" key="9">
    <source>
        <dbReference type="PIRSR" id="PIRSR600183-50"/>
    </source>
</evidence>
<dbReference type="GO" id="GO:0004586">
    <property type="term" value="F:ornithine decarboxylase activity"/>
    <property type="evidence" value="ECO:0007669"/>
    <property type="project" value="UniProtKB-EC"/>
</dbReference>